<reference evidence="17 19" key="2">
    <citation type="journal article" date="2013" name="Nature">
        <title>Insights into bilaterian evolution from three spiralian genomes.</title>
        <authorList>
            <person name="Simakov O."/>
            <person name="Marletaz F."/>
            <person name="Cho S.J."/>
            <person name="Edsinger-Gonzales E."/>
            <person name="Havlak P."/>
            <person name="Hellsten U."/>
            <person name="Kuo D.H."/>
            <person name="Larsson T."/>
            <person name="Lv J."/>
            <person name="Arendt D."/>
            <person name="Savage R."/>
            <person name="Osoegawa K."/>
            <person name="de Jong P."/>
            <person name="Grimwood J."/>
            <person name="Chapman J.A."/>
            <person name="Shapiro H."/>
            <person name="Aerts A."/>
            <person name="Otillar R.P."/>
            <person name="Terry A.Y."/>
            <person name="Boore J.L."/>
            <person name="Grigoriev I.V."/>
            <person name="Lindberg D.R."/>
            <person name="Seaver E.C."/>
            <person name="Weisblat D.A."/>
            <person name="Putnam N.H."/>
            <person name="Rokhsar D.S."/>
        </authorList>
    </citation>
    <scope>NUCLEOTIDE SEQUENCE</scope>
</reference>
<evidence type="ECO:0000256" key="5">
    <source>
        <dbReference type="ARBA" id="ARBA00022679"/>
    </source>
</evidence>
<reference evidence="19" key="1">
    <citation type="submission" date="2012-12" db="EMBL/GenBank/DDBJ databases">
        <authorList>
            <person name="Hellsten U."/>
            <person name="Grimwood J."/>
            <person name="Chapman J.A."/>
            <person name="Shapiro H."/>
            <person name="Aerts A."/>
            <person name="Otillar R.P."/>
            <person name="Terry A.Y."/>
            <person name="Boore J.L."/>
            <person name="Simakov O."/>
            <person name="Marletaz F."/>
            <person name="Cho S.-J."/>
            <person name="Edsinger-Gonzales E."/>
            <person name="Havlak P."/>
            <person name="Kuo D.-H."/>
            <person name="Larsson T."/>
            <person name="Lv J."/>
            <person name="Arendt D."/>
            <person name="Savage R."/>
            <person name="Osoegawa K."/>
            <person name="de Jong P."/>
            <person name="Lindberg D.R."/>
            <person name="Seaver E.C."/>
            <person name="Weisblat D.A."/>
            <person name="Putnam N.H."/>
            <person name="Grigoriev I.V."/>
            <person name="Rokhsar D.S."/>
        </authorList>
    </citation>
    <scope>NUCLEOTIDE SEQUENCE</scope>
</reference>
<dbReference type="GO" id="GO:0005524">
    <property type="term" value="F:ATP binding"/>
    <property type="evidence" value="ECO:0007669"/>
    <property type="project" value="UniProtKB-KW"/>
</dbReference>
<keyword evidence="10" id="KW-0234">DNA repair</keyword>
<dbReference type="InterPro" id="IPR014009">
    <property type="entry name" value="PIK_FAT"/>
</dbReference>
<keyword evidence="4" id="KW-0723">Serine/threonine-protein kinase</keyword>
<dbReference type="STRING" id="6412.T1G1K7"/>
<dbReference type="InterPro" id="IPR036940">
    <property type="entry name" value="PI3/4_kinase_cat_sf"/>
</dbReference>
<keyword evidence="19" id="KW-1185">Reference proteome</keyword>
<evidence type="ECO:0000256" key="4">
    <source>
        <dbReference type="ARBA" id="ARBA00022527"/>
    </source>
</evidence>
<evidence type="ECO:0000256" key="12">
    <source>
        <dbReference type="ARBA" id="ARBA00024420"/>
    </source>
</evidence>
<feature type="domain" description="FAT" evidence="15">
    <location>
        <begin position="60"/>
        <end position="618"/>
    </location>
</feature>
<dbReference type="InterPro" id="IPR057564">
    <property type="entry name" value="HEAT_ATR"/>
</dbReference>
<dbReference type="OMA" id="DEQKYER"/>
<evidence type="ECO:0000259" key="14">
    <source>
        <dbReference type="PROSITE" id="PS50290"/>
    </source>
</evidence>
<feature type="domain" description="FATC" evidence="16">
    <location>
        <begin position="1040"/>
        <end position="1072"/>
    </location>
</feature>
<organism evidence="18 19">
    <name type="scientific">Helobdella robusta</name>
    <name type="common">Californian leech</name>
    <dbReference type="NCBI Taxonomy" id="6412"/>
    <lineage>
        <taxon>Eukaryota</taxon>
        <taxon>Metazoa</taxon>
        <taxon>Spiralia</taxon>
        <taxon>Lophotrochozoa</taxon>
        <taxon>Annelida</taxon>
        <taxon>Clitellata</taxon>
        <taxon>Hirudinea</taxon>
        <taxon>Rhynchobdellida</taxon>
        <taxon>Glossiphoniidae</taxon>
        <taxon>Helobdella</taxon>
    </lineage>
</organism>
<name>T1G1K7_HELRO</name>
<dbReference type="CDD" id="cd00892">
    <property type="entry name" value="PIKKc_ATR"/>
    <property type="match status" value="1"/>
</dbReference>
<evidence type="ECO:0000256" key="8">
    <source>
        <dbReference type="ARBA" id="ARBA00022777"/>
    </source>
</evidence>
<evidence type="ECO:0000313" key="17">
    <source>
        <dbReference type="EMBL" id="ESO09014.1"/>
    </source>
</evidence>
<proteinExistence type="inferred from homology"/>
<dbReference type="Pfam" id="PF02259">
    <property type="entry name" value="FAT"/>
    <property type="match status" value="1"/>
</dbReference>
<dbReference type="GO" id="GO:0004674">
    <property type="term" value="F:protein serine/threonine kinase activity"/>
    <property type="evidence" value="ECO:0007669"/>
    <property type="project" value="UniProtKB-KW"/>
</dbReference>
<evidence type="ECO:0000313" key="19">
    <source>
        <dbReference type="Proteomes" id="UP000015101"/>
    </source>
</evidence>
<gene>
    <name evidence="18" type="primary">20214955</name>
    <name evidence="17" type="ORF">HELRODRAFT_73987</name>
</gene>
<sequence length="1072" mass="122456">MCAQTTFTLLDHLNKWMRYNKTLHSVSLDASNPTSKAVKSITEHNISLLGSFLSRVPQHVLSITSFNCGAYTRSLFHHEQHIKSSSSSSLPSSSSSSSSSLKLYIALDEPDGVAGLMSMQDSHPSLTQQILAYESVGKLLSDASTCYDRAIQMEPNNMKLRMGHLRNKIQHGELNSVLSLTNGMIGEDSSRLKELNRFRVEASWKLGHWDLLEQYLDTEDKTSTDWNVGLGKLLMAVKSKDAQSFHHSMTPLRLNLIIPLSAASMEVGSYSRGYESVVRLHMLNELEEAAAYIFKSDKRKTKREDQLVQTWTARLEICQPSYRTVSPILDLRRAMLSLMRDKKDKKSSKTEVTSLSASSLSSSYGLMQTAHSCLLSAGNHHKADFCMEMASWLWDRSHHHNNHNFNIIFSTSASSSVPSTTSTSSSQHQLHHQSHHHNNHKQLLLQLTRYSDETSSLEVHNLLQMFKEAKELNQKSEEIFFYMGKFYDKLQTNIIEGDNKKDVEDKRWLVFVGFDFMQSLTFGNHFIYQSLPRLLTLWLDFTAEAGNSEENIDKINKAVNTARSRLSSFQLLVVLPQLISRICHTRIDVFNLLKDIVVKVLRDYPQQAMWLMVAVSKSSYQVRSRKCQEIFNKARSVKPELTKFLHDSTKFADFLIELCNKDLKETSSTTVNISHIFKPLFRFLSDKDLSQILMPLESQMTPVLPNVQIPESADQVQCTRNAVYIAGIEDYVDVLVSLQKPKKVTFRGSDGKKYVMLCKPKDDLRKDARLMEFTGIVNRCLKKNFNSRRRNLHIRTFTVTPLDEDCGMLEWVPNTTGLRPILLKLYKEKGLYMSGKELKLLQTAPKEIIEKKLMIFKEKLLTRHPPVFSEWFVKTFTDPASWYSARLSYCRTTAVMSMVGYILGLGDRHGENILFDSTCGDCVHVDFSCLFNKGEQFDYPELVPFRLTHNMIDAMGALGYEGIFRKSCEVTMRVMREEMDSLMSVLKTFIFDPLVEWKKPAGGRNNPKETGEIRNEQAQTHVNNIENRLRGSLKSKMIGFPLSVEGQVSSLIKEATDEKNLCQMYFGWAAYM</sequence>
<dbReference type="SUPFAM" id="SSF56112">
    <property type="entry name" value="Protein kinase-like (PK-like)"/>
    <property type="match status" value="1"/>
</dbReference>
<evidence type="ECO:0000256" key="6">
    <source>
        <dbReference type="ARBA" id="ARBA00022741"/>
    </source>
</evidence>
<keyword evidence="5" id="KW-0808">Transferase</keyword>
<dbReference type="EnsemblMetazoa" id="HelroT73987">
    <property type="protein sequence ID" value="HelroP73987"/>
    <property type="gene ID" value="HelroG73987"/>
</dbReference>
<keyword evidence="8" id="KW-0418">Kinase</keyword>
<evidence type="ECO:0000256" key="13">
    <source>
        <dbReference type="SAM" id="MobiDB-lite"/>
    </source>
</evidence>
<dbReference type="Pfam" id="PF00454">
    <property type="entry name" value="PI3_PI4_kinase"/>
    <property type="match status" value="1"/>
</dbReference>
<dbReference type="KEGG" id="hro:HELRODRAFT_73987"/>
<dbReference type="HOGENOM" id="CLU_000178_3_0_1"/>
<dbReference type="PROSITE" id="PS00916">
    <property type="entry name" value="PI3_4_KINASE_2"/>
    <property type="match status" value="1"/>
</dbReference>
<dbReference type="RefSeq" id="XP_009013036.1">
    <property type="nucleotide sequence ID" value="XM_009014788.1"/>
</dbReference>
<keyword evidence="9" id="KW-0067">ATP-binding</keyword>
<comment type="subcellular location">
    <subcellularLocation>
        <location evidence="1">Nucleus</location>
    </subcellularLocation>
</comment>
<dbReference type="InterPro" id="IPR056802">
    <property type="entry name" value="ATR-like_M-HEAT"/>
</dbReference>
<evidence type="ECO:0000256" key="2">
    <source>
        <dbReference type="ARBA" id="ARBA00010769"/>
    </source>
</evidence>
<dbReference type="InterPro" id="IPR018936">
    <property type="entry name" value="PI3/4_kinase_CS"/>
</dbReference>
<dbReference type="GO" id="GO:0006281">
    <property type="term" value="P:DNA repair"/>
    <property type="evidence" value="ECO:0007669"/>
    <property type="project" value="UniProtKB-KW"/>
</dbReference>
<protein>
    <recommendedName>
        <fullName evidence="12">Serine/threonine-protein kinase ATR</fullName>
        <ecNumber evidence="3">2.7.11.1</ecNumber>
    </recommendedName>
</protein>
<dbReference type="CTD" id="20214955"/>
<dbReference type="eggNOG" id="KOG0890">
    <property type="taxonomic scope" value="Eukaryota"/>
</dbReference>
<dbReference type="InParanoid" id="T1G1K7"/>
<dbReference type="FunFam" id="3.30.1010.10:FF:000011">
    <property type="entry name" value="serine/threonine-protein kinase ATR"/>
    <property type="match status" value="1"/>
</dbReference>
<feature type="compositionally biased region" description="Low complexity" evidence="13">
    <location>
        <begin position="418"/>
        <end position="428"/>
    </location>
</feature>
<dbReference type="Gene3D" id="1.10.1070.11">
    <property type="entry name" value="Phosphatidylinositol 3-/4-kinase, catalytic domain"/>
    <property type="match status" value="1"/>
</dbReference>
<keyword evidence="6" id="KW-0547">Nucleotide-binding</keyword>
<dbReference type="Pfam" id="PF25030">
    <property type="entry name" value="M-HEAT_ATR"/>
    <property type="match status" value="1"/>
</dbReference>
<evidence type="ECO:0000256" key="3">
    <source>
        <dbReference type="ARBA" id="ARBA00012513"/>
    </source>
</evidence>
<dbReference type="OrthoDB" id="381190at2759"/>
<evidence type="ECO:0000256" key="10">
    <source>
        <dbReference type="ARBA" id="ARBA00023204"/>
    </source>
</evidence>
<dbReference type="InterPro" id="IPR003151">
    <property type="entry name" value="PIK-rel_kinase_FAT"/>
</dbReference>
<dbReference type="SMART" id="SM01343">
    <property type="entry name" value="FATC"/>
    <property type="match status" value="1"/>
</dbReference>
<dbReference type="EMBL" id="KB096023">
    <property type="protein sequence ID" value="ESO09014.1"/>
    <property type="molecule type" value="Genomic_DNA"/>
</dbReference>
<reference evidence="18" key="3">
    <citation type="submission" date="2015-06" db="UniProtKB">
        <authorList>
            <consortium name="EnsemblMetazoa"/>
        </authorList>
    </citation>
    <scope>IDENTIFICATION</scope>
</reference>
<dbReference type="EMBL" id="AMQM01003150">
    <property type="status" value="NOT_ANNOTATED_CDS"/>
    <property type="molecule type" value="Genomic_DNA"/>
</dbReference>
<evidence type="ECO:0000256" key="7">
    <source>
        <dbReference type="ARBA" id="ARBA00022763"/>
    </source>
</evidence>
<dbReference type="InterPro" id="IPR011009">
    <property type="entry name" value="Kinase-like_dom_sf"/>
</dbReference>
<evidence type="ECO:0000256" key="1">
    <source>
        <dbReference type="ARBA" id="ARBA00004123"/>
    </source>
</evidence>
<keyword evidence="11" id="KW-0539">Nucleus</keyword>
<dbReference type="GO" id="GO:0005634">
    <property type="term" value="C:nucleus"/>
    <property type="evidence" value="ECO:0007669"/>
    <property type="project" value="UniProtKB-SubCell"/>
</dbReference>
<dbReference type="FunFam" id="1.10.1070.11:FF:000009">
    <property type="entry name" value="Putative serine/threonine-protein kinase ATR"/>
    <property type="match status" value="1"/>
</dbReference>
<evidence type="ECO:0000256" key="9">
    <source>
        <dbReference type="ARBA" id="ARBA00022840"/>
    </source>
</evidence>
<dbReference type="InterPro" id="IPR050517">
    <property type="entry name" value="DDR_Repair_Kinase"/>
</dbReference>
<dbReference type="Gene3D" id="3.30.1010.10">
    <property type="entry name" value="Phosphatidylinositol 3-kinase Catalytic Subunit, Chain A, domain 4"/>
    <property type="match status" value="1"/>
</dbReference>
<dbReference type="SMART" id="SM00146">
    <property type="entry name" value="PI3Kc"/>
    <property type="match status" value="1"/>
</dbReference>
<dbReference type="EC" id="2.7.11.1" evidence="3"/>
<dbReference type="PROSITE" id="PS51190">
    <property type="entry name" value="FATC"/>
    <property type="match status" value="1"/>
</dbReference>
<evidence type="ECO:0000313" key="18">
    <source>
        <dbReference type="EnsemblMetazoa" id="HelroP73987"/>
    </source>
</evidence>
<evidence type="ECO:0000256" key="11">
    <source>
        <dbReference type="ARBA" id="ARBA00023242"/>
    </source>
</evidence>
<evidence type="ECO:0000259" key="16">
    <source>
        <dbReference type="PROSITE" id="PS51190"/>
    </source>
</evidence>
<evidence type="ECO:0000259" key="15">
    <source>
        <dbReference type="PROSITE" id="PS51189"/>
    </source>
</evidence>
<feature type="domain" description="PI3K/PI4K catalytic" evidence="14">
    <location>
        <begin position="728"/>
        <end position="1037"/>
    </location>
</feature>
<dbReference type="InterPro" id="IPR003152">
    <property type="entry name" value="FATC_dom"/>
</dbReference>
<dbReference type="AlphaFoldDB" id="T1G1K7"/>
<dbReference type="PROSITE" id="PS50290">
    <property type="entry name" value="PI3_4_KINASE_3"/>
    <property type="match status" value="1"/>
</dbReference>
<comment type="similarity">
    <text evidence="2">Belongs to the PI3/PI4-kinase family. ATM subfamily.</text>
</comment>
<feature type="region of interest" description="Disordered" evidence="13">
    <location>
        <begin position="418"/>
        <end position="437"/>
    </location>
</feature>
<dbReference type="Proteomes" id="UP000015101">
    <property type="component" value="Unassembled WGS sequence"/>
</dbReference>
<dbReference type="Pfam" id="PF02260">
    <property type="entry name" value="FATC"/>
    <property type="match status" value="1"/>
</dbReference>
<dbReference type="Pfam" id="PF23593">
    <property type="entry name" value="HEAT_ATR"/>
    <property type="match status" value="1"/>
</dbReference>
<dbReference type="GeneID" id="20214955"/>
<dbReference type="PROSITE" id="PS51189">
    <property type="entry name" value="FAT"/>
    <property type="match status" value="1"/>
</dbReference>
<dbReference type="PANTHER" id="PTHR11139">
    <property type="entry name" value="ATAXIA TELANGIECTASIA MUTATED ATM -RELATED"/>
    <property type="match status" value="1"/>
</dbReference>
<dbReference type="PANTHER" id="PTHR11139:SF69">
    <property type="entry name" value="SERINE_THREONINE-PROTEIN KINASE ATR"/>
    <property type="match status" value="1"/>
</dbReference>
<dbReference type="InterPro" id="IPR000403">
    <property type="entry name" value="PI3/4_kinase_cat_dom"/>
</dbReference>
<accession>T1G1K7</accession>
<keyword evidence="7" id="KW-0227">DNA damage</keyword>